<gene>
    <name evidence="3" type="ORF">GCM10009765_75570</name>
</gene>
<dbReference type="InterPro" id="IPR008928">
    <property type="entry name" value="6-hairpin_glycosidase_sf"/>
</dbReference>
<dbReference type="EMBL" id="BAAANY010000040">
    <property type="protein sequence ID" value="GAA1715653.1"/>
    <property type="molecule type" value="Genomic_DNA"/>
</dbReference>
<accession>A0ABN2J0P1</accession>
<evidence type="ECO:0000313" key="4">
    <source>
        <dbReference type="Proteomes" id="UP001500618"/>
    </source>
</evidence>
<proteinExistence type="predicted"/>
<dbReference type="RefSeq" id="WP_344314867.1">
    <property type="nucleotide sequence ID" value="NZ_BAAANY010000040.1"/>
</dbReference>
<comment type="caution">
    <text evidence="3">The sequence shown here is derived from an EMBL/GenBank/DDBJ whole genome shotgun (WGS) entry which is preliminary data.</text>
</comment>
<organism evidence="3 4">
    <name type="scientific">Fodinicola feengrottensis</name>
    <dbReference type="NCBI Taxonomy" id="435914"/>
    <lineage>
        <taxon>Bacteria</taxon>
        <taxon>Bacillati</taxon>
        <taxon>Actinomycetota</taxon>
        <taxon>Actinomycetes</taxon>
        <taxon>Mycobacteriales</taxon>
        <taxon>Fodinicola</taxon>
    </lineage>
</organism>
<dbReference type="Gene3D" id="2.120.10.70">
    <property type="entry name" value="Fucose-specific lectin"/>
    <property type="match status" value="2"/>
</dbReference>
<evidence type="ECO:0000259" key="2">
    <source>
        <dbReference type="Pfam" id="PF26607"/>
    </source>
</evidence>
<sequence>MPQQTAVFAEPATADGFLPLLAEIQVQYELLPVADLETTDLREYAAVIVLADGYRQVRPEPVKLGASMAERLMAYVRSGGRCYVEYATGLLPTQPPRPSGFERIFSPSLEIFDEQQSWYLPVERPADASELLLYGRVAGVYSAVYGPPEQCFPALLEIPSGAGKLFFATTALSNFQHGHYRLTSRWRKVVRDLLMSLQNAPVDFSEVTIRTAPPEWAASGAGVRLRVSATKPVDSEVPLHEISAGEWESEPLSLPDGDHVFTVRSGDQTWQTRLVVGPREERYSRMLERGFRWYHEAGMFYDQPDGSAGIAEGFASEIQPDGSHPFRGVRRGDGYVENAYAFQLYAELTGDDRYATIAGNLMRLVLDRMQVLDRTAVYGSWETREYWKTLVEMDNLFSDDNGWISALVLADGIRRGDDETVAQGLRGVEALIRTSDAEFGLQVNPWRTPSYLIGQGWEAISRLPLTENLDVSAHWQSTPQTALLLAYAATSDQRYLDFATRGLDHMVAEFPRMRLETSRTAEYIRFLLPLLAAYHYTQKSSYLDVIMRIGEFLRERQDPDSGALAEWDGRNPSSNATYGQDEQSIVQQNGDTVTDQLYTVGFAAMFLPLAHQVTGESVFDELGTGVLDYLSRIQIDDDSPLSGAWMRSFDFGHWEYFGSNADIGWGPYCVETGWANAPILIGAMLKLTGRAFFPPPAVRTDLSTKVTAEFDAIAHPTPIPAGPPVTGGQVVASSLLSSTQIFWRGDDDLVHHTYVDGPAGPWDRHDMQAVAGNPVAVDNPATGSIEVYARDQAGRLVHTYLHRDTGRGPWRPVGDLVFQGDPALLFDDQAAEVEIYVLAADGRVHHTSALDLRHGYTPWEPIRAVRFGAAPTIVQNAATGRTDIYAIDTTGVLRRTYKINRDHVGWRPVTDTPLTGSPAAVFHPPSGQVELFALDADGIVHYGRADHSWRALGNFAAVGRLVAVNNPTAGAVDLVARARGGELHHLRWDPSSSVAPGWKALAGRTVSDPAVAYHPGRQVVEVYATTPRGRLVRTDLGGDGWVTVGSRAGLL</sequence>
<dbReference type="Pfam" id="PF26607">
    <property type="entry name" value="DUF8189"/>
    <property type="match status" value="1"/>
</dbReference>
<evidence type="ECO:0000256" key="1">
    <source>
        <dbReference type="SAM" id="MobiDB-lite"/>
    </source>
</evidence>
<feature type="domain" description="PLL-like beta propeller" evidence="2">
    <location>
        <begin position="740"/>
        <end position="937"/>
    </location>
</feature>
<dbReference type="SUPFAM" id="SSF48208">
    <property type="entry name" value="Six-hairpin glycosidases"/>
    <property type="match status" value="2"/>
</dbReference>
<keyword evidence="4" id="KW-1185">Reference proteome</keyword>
<feature type="region of interest" description="Disordered" evidence="1">
    <location>
        <begin position="560"/>
        <end position="579"/>
    </location>
</feature>
<dbReference type="Proteomes" id="UP001500618">
    <property type="component" value="Unassembled WGS sequence"/>
</dbReference>
<reference evidence="3 4" key="1">
    <citation type="journal article" date="2019" name="Int. J. Syst. Evol. Microbiol.">
        <title>The Global Catalogue of Microorganisms (GCM) 10K type strain sequencing project: providing services to taxonomists for standard genome sequencing and annotation.</title>
        <authorList>
            <consortium name="The Broad Institute Genomics Platform"/>
            <consortium name="The Broad Institute Genome Sequencing Center for Infectious Disease"/>
            <person name="Wu L."/>
            <person name="Ma J."/>
        </authorList>
    </citation>
    <scope>NUCLEOTIDE SEQUENCE [LARGE SCALE GENOMIC DNA]</scope>
    <source>
        <strain evidence="3 4">JCM 14718</strain>
    </source>
</reference>
<protein>
    <recommendedName>
        <fullName evidence="2">PLL-like beta propeller domain-containing protein</fullName>
    </recommendedName>
</protein>
<evidence type="ECO:0000313" key="3">
    <source>
        <dbReference type="EMBL" id="GAA1715653.1"/>
    </source>
</evidence>
<dbReference type="InterPro" id="IPR058502">
    <property type="entry name" value="PLL-like_beta-prop"/>
</dbReference>
<dbReference type="SUPFAM" id="SSF89372">
    <property type="entry name" value="Fucose-specific lectin"/>
    <property type="match status" value="2"/>
</dbReference>
<name>A0ABN2J0P1_9ACTN</name>